<dbReference type="InterPro" id="IPR045390">
    <property type="entry name" value="ABC-3C_MC3"/>
</dbReference>
<dbReference type="Pfam" id="PF20131">
    <property type="entry name" value="MC3"/>
    <property type="match status" value="1"/>
</dbReference>
<keyword evidence="2" id="KW-1185">Reference proteome</keyword>
<evidence type="ECO:0000313" key="2">
    <source>
        <dbReference type="Proteomes" id="UP000284531"/>
    </source>
</evidence>
<gene>
    <name evidence="1" type="ORF">BXY64_4248</name>
</gene>
<dbReference type="AlphaFoldDB" id="A0A419WFC2"/>
<comment type="caution">
    <text evidence="1">The sequence shown here is derived from an EMBL/GenBank/DDBJ whole genome shotgun (WGS) entry which is preliminary data.</text>
</comment>
<accession>A0A419WFC2</accession>
<dbReference type="EMBL" id="RAPQ01000015">
    <property type="protein sequence ID" value="RKD94085.1"/>
    <property type="molecule type" value="Genomic_DNA"/>
</dbReference>
<reference evidence="1 2" key="1">
    <citation type="submission" date="2018-09" db="EMBL/GenBank/DDBJ databases">
        <title>Genomic Encyclopedia of Archaeal and Bacterial Type Strains, Phase II (KMG-II): from individual species to whole genera.</title>
        <authorList>
            <person name="Goeker M."/>
        </authorList>
    </citation>
    <scope>NUCLEOTIDE SEQUENCE [LARGE SCALE GENOMIC DNA]</scope>
    <source>
        <strain evidence="1 2">DSM 21950</strain>
    </source>
</reference>
<dbReference type="Proteomes" id="UP000284531">
    <property type="component" value="Unassembled WGS sequence"/>
</dbReference>
<name>A0A419WFC2_9BACT</name>
<sequence>MKNNIHNNEAISAAVLSSFIKEYGEIEYAKIVLILPFLLNPNLVRFLKNKRTIIRSFEELIAKKGDLLINFTARFNELLPVSINAIYILSQLKYIKFEDGKIEHNKLLVVNSKRVEEIKAAIPTLSSLFSENTSSMYLKLRIQL</sequence>
<protein>
    <submittedName>
        <fullName evidence="1">Uncharacterized protein</fullName>
    </submittedName>
</protein>
<organism evidence="1 2">
    <name type="scientific">Marinifilum flexuosum</name>
    <dbReference type="NCBI Taxonomy" id="1117708"/>
    <lineage>
        <taxon>Bacteria</taxon>
        <taxon>Pseudomonadati</taxon>
        <taxon>Bacteroidota</taxon>
        <taxon>Bacteroidia</taxon>
        <taxon>Marinilabiliales</taxon>
        <taxon>Marinifilaceae</taxon>
    </lineage>
</organism>
<evidence type="ECO:0000313" key="1">
    <source>
        <dbReference type="EMBL" id="RKD94085.1"/>
    </source>
</evidence>
<proteinExistence type="predicted"/>
<dbReference type="RefSeq" id="WP_147376069.1">
    <property type="nucleotide sequence ID" value="NZ_RAPQ01000015.1"/>
</dbReference>